<keyword evidence="2" id="KW-0479">Metal-binding</keyword>
<sequence>MKYDLLPRAAALALVAAAALASMPARAQAPGPQHVVSQQFGGYRIRVGDVRVTSLTDGSVAQDLHMLLRHTTPQNTDALLARNFQANPVEASINAFLLETPGRLVLVDTGSGELFGPGQGGKLIASMAALGFRPEQVSDILITHAHSDHAGGLVRGGRRVFVNATVHVGKPDVDFFFDRANQARTGYDNIHFDIAQNMLKPYLDAGKVKTFTGTVEVLPGISATIHPGHTPGAAFYTLTSKGEQIVFIGDTIHVAAVQFPDPDVTIAYDQDDKRAAQVRKQAFAEFAARGTLIAAPHLPFPGIGHVLEDGKGGYAWAPVVYTNRDGDEK</sequence>
<protein>
    <submittedName>
        <fullName evidence="7">MBL fold metallo-hydrolase</fullName>
    </submittedName>
</protein>
<evidence type="ECO:0000259" key="6">
    <source>
        <dbReference type="SMART" id="SM00849"/>
    </source>
</evidence>
<evidence type="ECO:0000256" key="5">
    <source>
        <dbReference type="SAM" id="SignalP"/>
    </source>
</evidence>
<feature type="signal peptide" evidence="5">
    <location>
        <begin position="1"/>
        <end position="27"/>
    </location>
</feature>
<dbReference type="PANTHER" id="PTHR42978">
    <property type="entry name" value="QUORUM-QUENCHING LACTONASE YTNP-RELATED-RELATED"/>
    <property type="match status" value="1"/>
</dbReference>
<keyword evidence="3" id="KW-0378">Hydrolase</keyword>
<evidence type="ECO:0000256" key="1">
    <source>
        <dbReference type="ARBA" id="ARBA00007749"/>
    </source>
</evidence>
<evidence type="ECO:0000256" key="2">
    <source>
        <dbReference type="ARBA" id="ARBA00022723"/>
    </source>
</evidence>
<dbReference type="Gene3D" id="3.60.15.10">
    <property type="entry name" value="Ribonuclease Z/Hydroxyacylglutathione hydrolase-like"/>
    <property type="match status" value="1"/>
</dbReference>
<dbReference type="SUPFAM" id="SSF56281">
    <property type="entry name" value="Metallo-hydrolase/oxidoreductase"/>
    <property type="match status" value="1"/>
</dbReference>
<evidence type="ECO:0000256" key="4">
    <source>
        <dbReference type="ARBA" id="ARBA00022833"/>
    </source>
</evidence>
<feature type="domain" description="Metallo-beta-lactamase" evidence="6">
    <location>
        <begin position="92"/>
        <end position="297"/>
    </location>
</feature>
<dbReference type="InterPro" id="IPR051013">
    <property type="entry name" value="MBL_superfamily_lactonases"/>
</dbReference>
<dbReference type="Pfam" id="PF00753">
    <property type="entry name" value="Lactamase_B"/>
    <property type="match status" value="1"/>
</dbReference>
<name>A0ABM6TIR6_9CAUL</name>
<evidence type="ECO:0000313" key="8">
    <source>
        <dbReference type="Proteomes" id="UP000240527"/>
    </source>
</evidence>
<accession>A0ABM6TIR6</accession>
<gene>
    <name evidence="7" type="ORF">B7G68_15235</name>
</gene>
<dbReference type="CDD" id="cd07720">
    <property type="entry name" value="OPHC2-like_MBL-fold"/>
    <property type="match status" value="1"/>
</dbReference>
<evidence type="ECO:0000256" key="3">
    <source>
        <dbReference type="ARBA" id="ARBA00022801"/>
    </source>
</evidence>
<proteinExistence type="inferred from homology"/>
<keyword evidence="5" id="KW-0732">Signal</keyword>
<feature type="chain" id="PRO_5045428988" evidence="5">
    <location>
        <begin position="28"/>
        <end position="329"/>
    </location>
</feature>
<dbReference type="SMART" id="SM00849">
    <property type="entry name" value="Lactamase_B"/>
    <property type="match status" value="1"/>
</dbReference>
<dbReference type="RefSeq" id="WP_013080065.1">
    <property type="nucleotide sequence ID" value="NZ_CP027850.1"/>
</dbReference>
<dbReference type="EMBL" id="CP027850">
    <property type="protein sequence ID" value="AVQ03083.1"/>
    <property type="molecule type" value="Genomic_DNA"/>
</dbReference>
<organism evidence="7 8">
    <name type="scientific">Caulobacter segnis</name>
    <dbReference type="NCBI Taxonomy" id="88688"/>
    <lineage>
        <taxon>Bacteria</taxon>
        <taxon>Pseudomonadati</taxon>
        <taxon>Pseudomonadota</taxon>
        <taxon>Alphaproteobacteria</taxon>
        <taxon>Caulobacterales</taxon>
        <taxon>Caulobacteraceae</taxon>
        <taxon>Caulobacter</taxon>
    </lineage>
</organism>
<evidence type="ECO:0000313" key="7">
    <source>
        <dbReference type="EMBL" id="AVQ03083.1"/>
    </source>
</evidence>
<dbReference type="InterPro" id="IPR001279">
    <property type="entry name" value="Metallo-B-lactamas"/>
</dbReference>
<keyword evidence="4" id="KW-0862">Zinc</keyword>
<keyword evidence="8" id="KW-1185">Reference proteome</keyword>
<reference evidence="7 8" key="1">
    <citation type="journal article" date="2015" name="Biotechnol. Bioeng.">
        <title>Genome sequence and phenotypic characterization of Caulobacter segnis.</title>
        <authorList>
            <person name="Patel S."/>
            <person name="Fletcher B."/>
            <person name="Scott D.C."/>
            <person name="Ely B."/>
        </authorList>
    </citation>
    <scope>NUCLEOTIDE SEQUENCE [LARGE SCALE GENOMIC DNA]</scope>
    <source>
        <strain evidence="7 8">TK0059</strain>
    </source>
</reference>
<comment type="similarity">
    <text evidence="1">Belongs to the metallo-beta-lactamase superfamily.</text>
</comment>
<dbReference type="PANTHER" id="PTHR42978:SF6">
    <property type="entry name" value="QUORUM-QUENCHING LACTONASE YTNP-RELATED"/>
    <property type="match status" value="1"/>
</dbReference>
<dbReference type="Proteomes" id="UP000240527">
    <property type="component" value="Chromosome"/>
</dbReference>
<dbReference type="InterPro" id="IPR036866">
    <property type="entry name" value="RibonucZ/Hydroxyglut_hydro"/>
</dbReference>